<protein>
    <submittedName>
        <fullName evidence="2">Uncharacterized protein</fullName>
    </submittedName>
</protein>
<feature type="transmembrane region" description="Helical" evidence="1">
    <location>
        <begin position="7"/>
        <end position="29"/>
    </location>
</feature>
<organism evidence="2 3">
    <name type="scientific">Listeria grayi FSL F6-1183</name>
    <dbReference type="NCBI Taxonomy" id="1265827"/>
    <lineage>
        <taxon>Bacteria</taxon>
        <taxon>Bacillati</taxon>
        <taxon>Bacillota</taxon>
        <taxon>Bacilli</taxon>
        <taxon>Bacillales</taxon>
        <taxon>Listeriaceae</taxon>
        <taxon>Listeria</taxon>
    </lineage>
</organism>
<comment type="caution">
    <text evidence="2">The sequence shown here is derived from an EMBL/GenBank/DDBJ whole genome shotgun (WGS) entry which is preliminary data.</text>
</comment>
<accession>A0A829R6R9</accession>
<sequence length="76" mass="8919">MGKVVRIFRYLLSIIFIWVLFHIFGAISYSLFPNVEGNWDILLGIFYCGVIFFGGIIIGNWIVSTIEKETRRKMRE</sequence>
<name>A0A829R6R9_LISGR</name>
<feature type="transmembrane region" description="Helical" evidence="1">
    <location>
        <begin position="41"/>
        <end position="63"/>
    </location>
</feature>
<dbReference type="AlphaFoldDB" id="A0A829R6R9"/>
<dbReference type="EMBL" id="AODG01000007">
    <property type="protein sequence ID" value="EUJ28579.1"/>
    <property type="molecule type" value="Genomic_DNA"/>
</dbReference>
<keyword evidence="1" id="KW-0472">Membrane</keyword>
<gene>
    <name evidence="2" type="ORF">LMUR_05722</name>
</gene>
<proteinExistence type="predicted"/>
<dbReference type="Proteomes" id="UP000019251">
    <property type="component" value="Unassembled WGS sequence"/>
</dbReference>
<reference evidence="2 3" key="1">
    <citation type="submission" date="2012-12" db="EMBL/GenBank/DDBJ databases">
        <title>Novel taxa of Listeriaceae from agricultural environments in the United States.</title>
        <authorList>
            <person name="den Bakker H.C."/>
            <person name="Allred A."/>
            <person name="Warchocki S."/>
            <person name="Wright E.M."/>
            <person name="Burrell A."/>
            <person name="Nightingale K.K."/>
            <person name="Kephart D."/>
            <person name="Wiedmann M."/>
        </authorList>
    </citation>
    <scope>NUCLEOTIDE SEQUENCE [LARGE SCALE GENOMIC DNA]</scope>
    <source>
        <strain evidence="2 3">FSL F6-1183</strain>
    </source>
</reference>
<keyword evidence="1" id="KW-0812">Transmembrane</keyword>
<evidence type="ECO:0000256" key="1">
    <source>
        <dbReference type="SAM" id="Phobius"/>
    </source>
</evidence>
<evidence type="ECO:0000313" key="2">
    <source>
        <dbReference type="EMBL" id="EUJ28579.1"/>
    </source>
</evidence>
<evidence type="ECO:0000313" key="3">
    <source>
        <dbReference type="Proteomes" id="UP000019251"/>
    </source>
</evidence>
<keyword evidence="1" id="KW-1133">Transmembrane helix</keyword>